<evidence type="ECO:0000256" key="1">
    <source>
        <dbReference type="ARBA" id="ARBA00004141"/>
    </source>
</evidence>
<feature type="domain" description="Major facilitator superfamily (MFS) profile" evidence="12">
    <location>
        <begin position="105"/>
        <end position="553"/>
    </location>
</feature>
<dbReference type="AlphaFoldDB" id="A0A0G2EZG9"/>
<feature type="transmembrane region" description="Helical" evidence="11">
    <location>
        <begin position="282"/>
        <end position="303"/>
    </location>
</feature>
<keyword evidence="8" id="KW-0462">Maltose metabolism</keyword>
<evidence type="ECO:0000256" key="11">
    <source>
        <dbReference type="SAM" id="Phobius"/>
    </source>
</evidence>
<reference evidence="13 14" key="1">
    <citation type="submission" date="2015-05" db="EMBL/GenBank/DDBJ databases">
        <title>Distinctive expansion of gene families associated with plant cell wall degradation and secondary metabolism in the genomes of grapevine trunk pathogens.</title>
        <authorList>
            <person name="Lawrence D.P."/>
            <person name="Travadon R."/>
            <person name="Rolshausen P.E."/>
            <person name="Baumgartner K."/>
        </authorList>
    </citation>
    <scope>NUCLEOTIDE SEQUENCE [LARGE SCALE GENOMIC DNA]</scope>
    <source>
        <strain evidence="13">UCRPC4</strain>
    </source>
</reference>
<feature type="transmembrane region" description="Helical" evidence="11">
    <location>
        <begin position="184"/>
        <end position="204"/>
    </location>
</feature>
<dbReference type="PANTHER" id="PTHR48022:SF5">
    <property type="entry name" value="ALPHA-GLUCOSIDES PERMEASE MPH2-RELATED"/>
    <property type="match status" value="1"/>
</dbReference>
<gene>
    <name evidence="13" type="ORF">UCRPC4_g00722</name>
</gene>
<feature type="transmembrane region" description="Helical" evidence="11">
    <location>
        <begin position="428"/>
        <end position="452"/>
    </location>
</feature>
<feature type="region of interest" description="Disordered" evidence="10">
    <location>
        <begin position="592"/>
        <end position="614"/>
    </location>
</feature>
<feature type="transmembrane region" description="Helical" evidence="11">
    <location>
        <begin position="243"/>
        <end position="262"/>
    </location>
</feature>
<feature type="compositionally biased region" description="Basic and acidic residues" evidence="10">
    <location>
        <begin position="76"/>
        <end position="86"/>
    </location>
</feature>
<dbReference type="InterPro" id="IPR050360">
    <property type="entry name" value="MFS_Sugar_Transporters"/>
</dbReference>
<comment type="caution">
    <text evidence="13">The sequence shown here is derived from an EMBL/GenBank/DDBJ whole genome shotgun (WGS) entry which is preliminary data.</text>
</comment>
<comment type="subcellular location">
    <subcellularLocation>
        <location evidence="1">Membrane</location>
        <topology evidence="1">Multi-pass membrane protein</topology>
    </subcellularLocation>
</comment>
<feature type="transmembrane region" description="Helical" evidence="11">
    <location>
        <begin position="531"/>
        <end position="547"/>
    </location>
</feature>
<reference evidence="13 14" key="2">
    <citation type="submission" date="2015-05" db="EMBL/GenBank/DDBJ databases">
        <authorList>
            <person name="Morales-Cruz A."/>
            <person name="Amrine K.C."/>
            <person name="Cantu D."/>
        </authorList>
    </citation>
    <scope>NUCLEOTIDE SEQUENCE [LARGE SCALE GENOMIC DNA]</scope>
    <source>
        <strain evidence="13">UCRPC4</strain>
    </source>
</reference>
<dbReference type="OrthoDB" id="6612291at2759"/>
<dbReference type="GO" id="GO:0016020">
    <property type="term" value="C:membrane"/>
    <property type="evidence" value="ECO:0007669"/>
    <property type="project" value="UniProtKB-SubCell"/>
</dbReference>
<name>A0A0G2EZG9_PHACM</name>
<comment type="similarity">
    <text evidence="2 9">Belongs to the major facilitator superfamily. Sugar transporter (TC 2.A.1.1) family.</text>
</comment>
<keyword evidence="5 11" id="KW-0812">Transmembrane</keyword>
<keyword evidence="4" id="KW-0762">Sugar transport</keyword>
<accession>A0A0G2EZG9</accession>
<dbReference type="SUPFAM" id="SSF103473">
    <property type="entry name" value="MFS general substrate transporter"/>
    <property type="match status" value="1"/>
</dbReference>
<dbReference type="InterPro" id="IPR005828">
    <property type="entry name" value="MFS_sugar_transport-like"/>
</dbReference>
<feature type="transmembrane region" description="Helical" evidence="11">
    <location>
        <begin position="458"/>
        <end position="481"/>
    </location>
</feature>
<dbReference type="PROSITE" id="PS00217">
    <property type="entry name" value="SUGAR_TRANSPORT_2"/>
    <property type="match status" value="1"/>
</dbReference>
<evidence type="ECO:0000256" key="9">
    <source>
        <dbReference type="RuleBase" id="RU003346"/>
    </source>
</evidence>
<evidence type="ECO:0000259" key="12">
    <source>
        <dbReference type="PROSITE" id="PS50850"/>
    </source>
</evidence>
<keyword evidence="14" id="KW-1185">Reference proteome</keyword>
<dbReference type="InterPro" id="IPR036259">
    <property type="entry name" value="MFS_trans_sf"/>
</dbReference>
<evidence type="ECO:0000256" key="8">
    <source>
        <dbReference type="ARBA" id="ARBA00026248"/>
    </source>
</evidence>
<dbReference type="FunFam" id="1.20.1250.20:FF:000254">
    <property type="entry name" value="MAL31p Maltose permease"/>
    <property type="match status" value="1"/>
</dbReference>
<feature type="region of interest" description="Disordered" evidence="10">
    <location>
        <begin position="62"/>
        <end position="86"/>
    </location>
</feature>
<dbReference type="InterPro" id="IPR005829">
    <property type="entry name" value="Sugar_transporter_CS"/>
</dbReference>
<evidence type="ECO:0000256" key="7">
    <source>
        <dbReference type="ARBA" id="ARBA00023136"/>
    </source>
</evidence>
<dbReference type="GO" id="GO:0000023">
    <property type="term" value="P:maltose metabolic process"/>
    <property type="evidence" value="ECO:0007669"/>
    <property type="project" value="UniProtKB-KW"/>
</dbReference>
<keyword evidence="7 11" id="KW-0472">Membrane</keyword>
<sequence>MENRTPGKLYIAESCHTILYSLIAFEVTMSFAEDEEKGNYRARHASVSHYVANTNTGHDAVRRRSSVVPARSVSAEGDRSNDGILNQKDDTLRRMSVAVPNLAELTADAKAAAETERYDTWLLANFYGTPSFSKKYGKPSIHNGVTSYQVPAKWQSALTNGTYTAQIIGLMCNGIVSERIGYRMTMIGALIAVMCFIFVQFFAANVNMLLAGYILSGLPWGVFQTLTVTYAAEVTPVTLRPYLTTYVNLCWVIGQLIASGVLKGFANGTDQWAYRIPYAIQWIWPIPILIISFLAPESPWWLVRHGRIDDARKALTRLTSPKNKDSNLEDTIAMMIYTNELEIQQIAGTTYWDCFKGVDRRRTELTCMTWLIQQTSGSPMMGWGTYFMEQAGLTVSDAFSLGIGQSAMGFVGTAASWFLMPHFGRRTLYLWGQVAMFIILMVIGGVGIPDFFAGSPYAWASGALLLLLTFTYDITVGPVCYSLVAELPSTRLRIKTVVLARNVYNVAAIVQGAIMPRMINPDALGWRGRTAFFWAGTNLLGLIWTYFRLPEPKGLTYADLDVLFENHVSARSFRHVKVEPYRSDNLIVADPEITPESNEKSSRRKGAFGGGGVH</sequence>
<proteinExistence type="inferred from homology"/>
<evidence type="ECO:0000313" key="13">
    <source>
        <dbReference type="EMBL" id="KKY27987.1"/>
    </source>
</evidence>
<evidence type="ECO:0000256" key="6">
    <source>
        <dbReference type="ARBA" id="ARBA00022989"/>
    </source>
</evidence>
<feature type="transmembrane region" description="Helical" evidence="11">
    <location>
        <begin position="210"/>
        <end position="231"/>
    </location>
</feature>
<dbReference type="GO" id="GO:0005351">
    <property type="term" value="F:carbohydrate:proton symporter activity"/>
    <property type="evidence" value="ECO:0007669"/>
    <property type="project" value="TreeGrafter"/>
</dbReference>
<dbReference type="PANTHER" id="PTHR48022">
    <property type="entry name" value="PLASTIDIC GLUCOSE TRANSPORTER 4"/>
    <property type="match status" value="1"/>
</dbReference>
<evidence type="ECO:0000256" key="2">
    <source>
        <dbReference type="ARBA" id="ARBA00010992"/>
    </source>
</evidence>
<evidence type="ECO:0000256" key="10">
    <source>
        <dbReference type="SAM" id="MobiDB-lite"/>
    </source>
</evidence>
<dbReference type="Proteomes" id="UP000053317">
    <property type="component" value="Unassembled WGS sequence"/>
</dbReference>
<dbReference type="Gene3D" id="1.20.1250.20">
    <property type="entry name" value="MFS general substrate transporter like domains"/>
    <property type="match status" value="1"/>
</dbReference>
<organism evidence="13 14">
    <name type="scientific">Phaeomoniella chlamydospora</name>
    <name type="common">Phaeoacremonium chlamydosporum</name>
    <dbReference type="NCBI Taxonomy" id="158046"/>
    <lineage>
        <taxon>Eukaryota</taxon>
        <taxon>Fungi</taxon>
        <taxon>Dikarya</taxon>
        <taxon>Ascomycota</taxon>
        <taxon>Pezizomycotina</taxon>
        <taxon>Eurotiomycetes</taxon>
        <taxon>Chaetothyriomycetidae</taxon>
        <taxon>Phaeomoniellales</taxon>
        <taxon>Phaeomoniellaceae</taxon>
        <taxon>Phaeomoniella</taxon>
    </lineage>
</organism>
<dbReference type="EMBL" id="LCWF01000018">
    <property type="protein sequence ID" value="KKY27987.1"/>
    <property type="molecule type" value="Genomic_DNA"/>
</dbReference>
<feature type="compositionally biased region" description="Low complexity" evidence="10">
    <location>
        <begin position="66"/>
        <end position="75"/>
    </location>
</feature>
<keyword evidence="6 11" id="KW-1133">Transmembrane helix</keyword>
<evidence type="ECO:0000313" key="14">
    <source>
        <dbReference type="Proteomes" id="UP000053317"/>
    </source>
</evidence>
<dbReference type="NCBIfam" id="TIGR00879">
    <property type="entry name" value="SP"/>
    <property type="match status" value="1"/>
</dbReference>
<feature type="transmembrane region" description="Helical" evidence="11">
    <location>
        <begin position="502"/>
        <end position="519"/>
    </location>
</feature>
<evidence type="ECO:0000256" key="3">
    <source>
        <dbReference type="ARBA" id="ARBA00022448"/>
    </source>
</evidence>
<dbReference type="InterPro" id="IPR003663">
    <property type="entry name" value="Sugar/inositol_transpt"/>
</dbReference>
<evidence type="ECO:0000256" key="5">
    <source>
        <dbReference type="ARBA" id="ARBA00022692"/>
    </source>
</evidence>
<dbReference type="InterPro" id="IPR020846">
    <property type="entry name" value="MFS_dom"/>
</dbReference>
<protein>
    <submittedName>
        <fullName evidence="13">Putative mfs maltose permease</fullName>
    </submittedName>
</protein>
<evidence type="ECO:0000256" key="4">
    <source>
        <dbReference type="ARBA" id="ARBA00022597"/>
    </source>
</evidence>
<dbReference type="Pfam" id="PF00083">
    <property type="entry name" value="Sugar_tr"/>
    <property type="match status" value="1"/>
</dbReference>
<keyword evidence="3 9" id="KW-0813">Transport</keyword>
<dbReference type="PROSITE" id="PS50850">
    <property type="entry name" value="MFS"/>
    <property type="match status" value="1"/>
</dbReference>